<protein>
    <submittedName>
        <fullName evidence="2">Uncharacterized protein</fullName>
    </submittedName>
</protein>
<proteinExistence type="predicted"/>
<name>A0A9P0Q7G0_ACAOB</name>
<comment type="caution">
    <text evidence="2">The sequence shown here is derived from an EMBL/GenBank/DDBJ whole genome shotgun (WGS) entry which is preliminary data.</text>
</comment>
<keyword evidence="3" id="KW-1185">Reference proteome</keyword>
<evidence type="ECO:0000313" key="3">
    <source>
        <dbReference type="Proteomes" id="UP001152888"/>
    </source>
</evidence>
<evidence type="ECO:0000256" key="1">
    <source>
        <dbReference type="SAM" id="SignalP"/>
    </source>
</evidence>
<evidence type="ECO:0000313" key="2">
    <source>
        <dbReference type="EMBL" id="CAH2011908.1"/>
    </source>
</evidence>
<keyword evidence="1" id="KW-0732">Signal</keyword>
<feature type="signal peptide" evidence="1">
    <location>
        <begin position="1"/>
        <end position="27"/>
    </location>
</feature>
<feature type="chain" id="PRO_5040347073" evidence="1">
    <location>
        <begin position="28"/>
        <end position="147"/>
    </location>
</feature>
<sequence>MFSSKFGISGGCSSFWSIAILCSTAVATITVNANQDVQEEASLEFCSPPKLILNGSQTEAGDKRVHSDYVQVKEVKFSGSIGPLGEQRLCKIKCIAGQWVGPLCVDQQADVIRNLEDQHYSEEGLIFIDYSVKNIHCRWKAELEYAL</sequence>
<dbReference type="OrthoDB" id="6127264at2759"/>
<reference evidence="2" key="1">
    <citation type="submission" date="2022-03" db="EMBL/GenBank/DDBJ databases">
        <authorList>
            <person name="Sayadi A."/>
        </authorList>
    </citation>
    <scope>NUCLEOTIDE SEQUENCE</scope>
</reference>
<dbReference type="EMBL" id="CAKOFQ010008126">
    <property type="protein sequence ID" value="CAH2011908.1"/>
    <property type="molecule type" value="Genomic_DNA"/>
</dbReference>
<organism evidence="2 3">
    <name type="scientific">Acanthoscelides obtectus</name>
    <name type="common">Bean weevil</name>
    <name type="synonym">Bruchus obtectus</name>
    <dbReference type="NCBI Taxonomy" id="200917"/>
    <lineage>
        <taxon>Eukaryota</taxon>
        <taxon>Metazoa</taxon>
        <taxon>Ecdysozoa</taxon>
        <taxon>Arthropoda</taxon>
        <taxon>Hexapoda</taxon>
        <taxon>Insecta</taxon>
        <taxon>Pterygota</taxon>
        <taxon>Neoptera</taxon>
        <taxon>Endopterygota</taxon>
        <taxon>Coleoptera</taxon>
        <taxon>Polyphaga</taxon>
        <taxon>Cucujiformia</taxon>
        <taxon>Chrysomeloidea</taxon>
        <taxon>Chrysomelidae</taxon>
        <taxon>Bruchinae</taxon>
        <taxon>Bruchini</taxon>
        <taxon>Acanthoscelides</taxon>
    </lineage>
</organism>
<dbReference type="AlphaFoldDB" id="A0A9P0Q7G0"/>
<accession>A0A9P0Q7G0</accession>
<dbReference type="Proteomes" id="UP001152888">
    <property type="component" value="Unassembled WGS sequence"/>
</dbReference>
<gene>
    <name evidence="2" type="ORF">ACAOBT_LOCUS32495</name>
</gene>